<reference evidence="1 2" key="1">
    <citation type="journal article" date="2019" name="Commun. Biol.">
        <title>The bagworm genome reveals a unique fibroin gene that provides high tensile strength.</title>
        <authorList>
            <person name="Kono N."/>
            <person name="Nakamura H."/>
            <person name="Ohtoshi R."/>
            <person name="Tomita M."/>
            <person name="Numata K."/>
            <person name="Arakawa K."/>
        </authorList>
    </citation>
    <scope>NUCLEOTIDE SEQUENCE [LARGE SCALE GENOMIC DNA]</scope>
</reference>
<keyword evidence="2" id="KW-1185">Reference proteome</keyword>
<proteinExistence type="predicted"/>
<dbReference type="Proteomes" id="UP000299102">
    <property type="component" value="Unassembled WGS sequence"/>
</dbReference>
<gene>
    <name evidence="1" type="ORF">EVAR_89926_1</name>
</gene>
<protein>
    <submittedName>
        <fullName evidence="1">Uncharacterized protein</fullName>
    </submittedName>
</protein>
<accession>A0A4C1XRL0</accession>
<dbReference type="AlphaFoldDB" id="A0A4C1XRL0"/>
<dbReference type="EMBL" id="BGZK01000911">
    <property type="protein sequence ID" value="GBP64847.1"/>
    <property type="molecule type" value="Genomic_DNA"/>
</dbReference>
<comment type="caution">
    <text evidence="1">The sequence shown here is derived from an EMBL/GenBank/DDBJ whole genome shotgun (WGS) entry which is preliminary data.</text>
</comment>
<name>A0A4C1XRL0_EUMVA</name>
<sequence length="182" mass="20153">MLSAGIAAGYVRPLFRVALGAREAPRAVRLFDADHHCGRVLLSPEVGRAQLKTVLSGSLWGPSSISRMKSLRRPHARALSAVRPDWWEWVSLFHLGLILHLASVVGATGVEGGATGEAEDKAFGFFPDRRMKPNPVWLVERGPRLTDCPASTQALPTRRVIKTEKRGQKDPYNFLNQVPFYD</sequence>
<evidence type="ECO:0000313" key="1">
    <source>
        <dbReference type="EMBL" id="GBP64847.1"/>
    </source>
</evidence>
<evidence type="ECO:0000313" key="2">
    <source>
        <dbReference type="Proteomes" id="UP000299102"/>
    </source>
</evidence>
<organism evidence="1 2">
    <name type="scientific">Eumeta variegata</name>
    <name type="common">Bagworm moth</name>
    <name type="synonym">Eumeta japonica</name>
    <dbReference type="NCBI Taxonomy" id="151549"/>
    <lineage>
        <taxon>Eukaryota</taxon>
        <taxon>Metazoa</taxon>
        <taxon>Ecdysozoa</taxon>
        <taxon>Arthropoda</taxon>
        <taxon>Hexapoda</taxon>
        <taxon>Insecta</taxon>
        <taxon>Pterygota</taxon>
        <taxon>Neoptera</taxon>
        <taxon>Endopterygota</taxon>
        <taxon>Lepidoptera</taxon>
        <taxon>Glossata</taxon>
        <taxon>Ditrysia</taxon>
        <taxon>Tineoidea</taxon>
        <taxon>Psychidae</taxon>
        <taxon>Oiketicinae</taxon>
        <taxon>Eumeta</taxon>
    </lineage>
</organism>